<dbReference type="GO" id="GO:0009409">
    <property type="term" value="P:response to cold"/>
    <property type="evidence" value="ECO:0000318"/>
    <property type="project" value="GO_Central"/>
</dbReference>
<dbReference type="Gene3D" id="1.10.220.10">
    <property type="entry name" value="Annexin"/>
    <property type="match status" value="4"/>
</dbReference>
<reference evidence="8 9" key="1">
    <citation type="submission" date="2025-04" db="UniProtKB">
        <authorList>
            <consortium name="RefSeq"/>
        </authorList>
    </citation>
    <scope>IDENTIFICATION</scope>
</reference>
<dbReference type="STRING" id="4432.A0A1U7Z7V5"/>
<dbReference type="FunFam" id="1.10.220.10:FF:000006">
    <property type="entry name" value="Annexin"/>
    <property type="match status" value="1"/>
</dbReference>
<dbReference type="RefSeq" id="XP_010247043.1">
    <property type="nucleotide sequence ID" value="XM_010248741.1"/>
</dbReference>
<dbReference type="InterPro" id="IPR018502">
    <property type="entry name" value="Annexin_repeat"/>
</dbReference>
<keyword evidence="4 6" id="KW-0041">Annexin</keyword>
<dbReference type="InterPro" id="IPR018252">
    <property type="entry name" value="Annexin_repeat_CS"/>
</dbReference>
<keyword evidence="2 6" id="KW-0677">Repeat</keyword>
<dbReference type="GO" id="GO:0005544">
    <property type="term" value="F:calcium-dependent phospholipid binding"/>
    <property type="evidence" value="ECO:0000318"/>
    <property type="project" value="GO_Central"/>
</dbReference>
<evidence type="ECO:0000256" key="4">
    <source>
        <dbReference type="ARBA" id="ARBA00023216"/>
    </source>
</evidence>
<organism evidence="7 9">
    <name type="scientific">Nelumbo nucifera</name>
    <name type="common">Sacred lotus</name>
    <dbReference type="NCBI Taxonomy" id="4432"/>
    <lineage>
        <taxon>Eukaryota</taxon>
        <taxon>Viridiplantae</taxon>
        <taxon>Streptophyta</taxon>
        <taxon>Embryophyta</taxon>
        <taxon>Tracheophyta</taxon>
        <taxon>Spermatophyta</taxon>
        <taxon>Magnoliopsida</taxon>
        <taxon>Proteales</taxon>
        <taxon>Nelumbonaceae</taxon>
        <taxon>Nelumbo</taxon>
    </lineage>
</organism>
<dbReference type="FunFam" id="1.10.220.10:FF:000009">
    <property type="entry name" value="Annexin"/>
    <property type="match status" value="1"/>
</dbReference>
<dbReference type="PRINTS" id="PR00196">
    <property type="entry name" value="ANNEXIN"/>
</dbReference>
<dbReference type="GO" id="GO:0005737">
    <property type="term" value="C:cytoplasm"/>
    <property type="evidence" value="ECO:0000318"/>
    <property type="project" value="GO_Central"/>
</dbReference>
<dbReference type="GO" id="GO:0009651">
    <property type="term" value="P:response to salt stress"/>
    <property type="evidence" value="ECO:0000318"/>
    <property type="project" value="GO_Central"/>
</dbReference>
<comment type="domain">
    <text evidence="6">A pair of annexin repeats may form one binding site for calcium and phospholipid.</text>
</comment>
<dbReference type="GO" id="GO:0009414">
    <property type="term" value="P:response to water deprivation"/>
    <property type="evidence" value="ECO:0000318"/>
    <property type="project" value="GO_Central"/>
</dbReference>
<dbReference type="RefSeq" id="XP_010247044.1">
    <property type="nucleotide sequence ID" value="XM_010248742.2"/>
</dbReference>
<dbReference type="GeneID" id="104590187"/>
<dbReference type="KEGG" id="nnu:104590187"/>
<dbReference type="InterPro" id="IPR001464">
    <property type="entry name" value="Annexin"/>
</dbReference>
<dbReference type="GO" id="GO:0005509">
    <property type="term" value="F:calcium ion binding"/>
    <property type="evidence" value="ECO:0007669"/>
    <property type="project" value="InterPro"/>
</dbReference>
<evidence type="ECO:0000256" key="5">
    <source>
        <dbReference type="ARBA" id="ARBA00023302"/>
    </source>
</evidence>
<evidence type="ECO:0000313" key="8">
    <source>
        <dbReference type="RefSeq" id="XP_010247043.1"/>
    </source>
</evidence>
<evidence type="ECO:0000256" key="6">
    <source>
        <dbReference type="RuleBase" id="RU003540"/>
    </source>
</evidence>
<dbReference type="GO" id="GO:0009408">
    <property type="term" value="P:response to heat"/>
    <property type="evidence" value="ECO:0000318"/>
    <property type="project" value="GO_Central"/>
</dbReference>
<dbReference type="FunFam" id="1.10.220.10:FF:000008">
    <property type="entry name" value="Annexin"/>
    <property type="match status" value="1"/>
</dbReference>
<dbReference type="PANTHER" id="PTHR10502:SF99">
    <property type="entry name" value="ANNEXIN D3"/>
    <property type="match status" value="1"/>
</dbReference>
<dbReference type="Proteomes" id="UP000189703">
    <property type="component" value="Unplaced"/>
</dbReference>
<evidence type="ECO:0000256" key="2">
    <source>
        <dbReference type="ARBA" id="ARBA00022737"/>
    </source>
</evidence>
<dbReference type="AlphaFoldDB" id="A0A1U7Z7V5"/>
<dbReference type="GO" id="GO:0001786">
    <property type="term" value="F:phosphatidylserine binding"/>
    <property type="evidence" value="ECO:0000318"/>
    <property type="project" value="GO_Central"/>
</dbReference>
<proteinExistence type="inferred from homology"/>
<dbReference type="PANTHER" id="PTHR10502">
    <property type="entry name" value="ANNEXIN"/>
    <property type="match status" value="1"/>
</dbReference>
<evidence type="ECO:0000313" key="7">
    <source>
        <dbReference type="Proteomes" id="UP000189703"/>
    </source>
</evidence>
<keyword evidence="1" id="KW-0479">Metal-binding</keyword>
<dbReference type="GO" id="GO:0005886">
    <property type="term" value="C:plasma membrane"/>
    <property type="evidence" value="ECO:0000318"/>
    <property type="project" value="GO_Central"/>
</dbReference>
<dbReference type="OMA" id="VRGPLMQ"/>
<evidence type="ECO:0000256" key="3">
    <source>
        <dbReference type="ARBA" id="ARBA00022837"/>
    </source>
</evidence>
<dbReference type="InterPro" id="IPR037104">
    <property type="entry name" value="Annexin_sf"/>
</dbReference>
<dbReference type="FunFam" id="1.10.220.10:FF:000001">
    <property type="entry name" value="Annexin"/>
    <property type="match status" value="1"/>
</dbReference>
<keyword evidence="3 6" id="KW-0106">Calcium</keyword>
<dbReference type="PROSITE" id="PS51897">
    <property type="entry name" value="ANNEXIN_2"/>
    <property type="match status" value="4"/>
</dbReference>
<dbReference type="Pfam" id="PF00191">
    <property type="entry name" value="Annexin"/>
    <property type="match status" value="4"/>
</dbReference>
<dbReference type="OrthoDB" id="37886at2759"/>
<comment type="similarity">
    <text evidence="6">Belongs to the annexin family.</text>
</comment>
<dbReference type="eggNOG" id="KOG0819">
    <property type="taxonomic scope" value="Eukaryota"/>
</dbReference>
<gene>
    <name evidence="8 9" type="primary">LOC104590187</name>
</gene>
<keyword evidence="5 6" id="KW-0111">Calcium/phospholipid-binding</keyword>
<dbReference type="SMART" id="SM00335">
    <property type="entry name" value="ANX"/>
    <property type="match status" value="4"/>
</dbReference>
<keyword evidence="7" id="KW-1185">Reference proteome</keyword>
<dbReference type="PROSITE" id="PS00223">
    <property type="entry name" value="ANNEXIN_1"/>
    <property type="match status" value="1"/>
</dbReference>
<dbReference type="SUPFAM" id="SSF47874">
    <property type="entry name" value="Annexin"/>
    <property type="match status" value="1"/>
</dbReference>
<evidence type="ECO:0000256" key="1">
    <source>
        <dbReference type="ARBA" id="ARBA00022723"/>
    </source>
</evidence>
<evidence type="ECO:0000313" key="9">
    <source>
        <dbReference type="RefSeq" id="XP_010247044.1"/>
    </source>
</evidence>
<protein>
    <recommendedName>
        <fullName evidence="6">Annexin</fullName>
    </recommendedName>
</protein>
<sequence length="318" mass="36386">MGTLRVPDVVPSPTQDSERLRKAFQGWGTDEKAIIWVLGHRTASQRRKIRDTYQQLYNESLIDRLQSELSGDFRKAVILWTLDPPERDANLAREALKSKRKGVDHLKVIVEMACAASPHHLMAVRQAYCSLYDCSLEEDITSNVTPPVRKLLVGLVSSYRYDREVVEEIVAKSEASKLRDAIERKQLDDDDLVWILSTRNVFQLRATFERYRETYGNPIDEHIKRCGTGNLESILRIVVWCIGSPEKHFAEVVRASIVGFGTDEDSLTRAIVTRAEIDMVKIKEEYFKVNKTTLDYAVIDDTSGDYKDFLITLLGEKM</sequence>
<accession>A0A1U7Z7V5</accession>
<name>A0A1U7Z7V5_NELNU</name>